<keyword evidence="1" id="KW-0812">Transmembrane</keyword>
<comment type="caution">
    <text evidence="2">The sequence shown here is derived from an EMBL/GenBank/DDBJ whole genome shotgun (WGS) entry which is preliminary data.</text>
</comment>
<protein>
    <submittedName>
        <fullName evidence="2">Uncharacterized protein</fullName>
    </submittedName>
</protein>
<keyword evidence="1" id="KW-1133">Transmembrane helix</keyword>
<dbReference type="AlphaFoldDB" id="A0A0F9B9Q6"/>
<organism evidence="2">
    <name type="scientific">marine sediment metagenome</name>
    <dbReference type="NCBI Taxonomy" id="412755"/>
    <lineage>
        <taxon>unclassified sequences</taxon>
        <taxon>metagenomes</taxon>
        <taxon>ecological metagenomes</taxon>
    </lineage>
</organism>
<evidence type="ECO:0000256" key="1">
    <source>
        <dbReference type="SAM" id="Phobius"/>
    </source>
</evidence>
<keyword evidence="1" id="KW-0472">Membrane</keyword>
<gene>
    <name evidence="2" type="ORF">LCGC14_2554820</name>
</gene>
<feature type="transmembrane region" description="Helical" evidence="1">
    <location>
        <begin position="133"/>
        <end position="161"/>
    </location>
</feature>
<sequence>MNEERTYHESEWAVGRWDYFNEGRAVEPKSFCQFWRTVLVYATVKQVLSPFRRLGKATPKVPLPRIPFAGRAIALSAKGGVFLVQGVARLLWRLTFPLRAALKPAGRLALNGVVTAGEQVGDFNERHREGMKLFGITLICTIVGGYLLFFLVLALLASWLWTLV</sequence>
<evidence type="ECO:0000313" key="2">
    <source>
        <dbReference type="EMBL" id="KKL10542.1"/>
    </source>
</evidence>
<proteinExistence type="predicted"/>
<dbReference type="EMBL" id="LAZR01042022">
    <property type="protein sequence ID" value="KKL10542.1"/>
    <property type="molecule type" value="Genomic_DNA"/>
</dbReference>
<reference evidence="2" key="1">
    <citation type="journal article" date="2015" name="Nature">
        <title>Complex archaea that bridge the gap between prokaryotes and eukaryotes.</title>
        <authorList>
            <person name="Spang A."/>
            <person name="Saw J.H."/>
            <person name="Jorgensen S.L."/>
            <person name="Zaremba-Niedzwiedzka K."/>
            <person name="Martijn J."/>
            <person name="Lind A.E."/>
            <person name="van Eijk R."/>
            <person name="Schleper C."/>
            <person name="Guy L."/>
            <person name="Ettema T.J."/>
        </authorList>
    </citation>
    <scope>NUCLEOTIDE SEQUENCE</scope>
</reference>
<accession>A0A0F9B9Q6</accession>
<name>A0A0F9B9Q6_9ZZZZ</name>
<feature type="non-terminal residue" evidence="2">
    <location>
        <position position="164"/>
    </location>
</feature>